<reference evidence="9" key="1">
    <citation type="submission" date="2021-01" db="EMBL/GenBank/DDBJ databases">
        <title>Description of Breznakiella homolactica.</title>
        <authorList>
            <person name="Song Y."/>
            <person name="Brune A."/>
        </authorList>
    </citation>
    <scope>NUCLEOTIDE SEQUENCE</scope>
    <source>
        <strain evidence="9">RmG30</strain>
    </source>
</reference>
<feature type="transmembrane region" description="Helical" evidence="7">
    <location>
        <begin position="6"/>
        <end position="24"/>
    </location>
</feature>
<dbReference type="AlphaFoldDB" id="A0A7T7XQ13"/>
<dbReference type="Pfam" id="PF02690">
    <property type="entry name" value="Na_Pi_cotrans"/>
    <property type="match status" value="2"/>
</dbReference>
<dbReference type="InterPro" id="IPR026022">
    <property type="entry name" value="PhoU_dom"/>
</dbReference>
<dbReference type="PANTHER" id="PTHR10010">
    <property type="entry name" value="SOLUTE CARRIER FAMILY 34 SODIUM PHOSPHATE , MEMBER 2-RELATED"/>
    <property type="match status" value="1"/>
</dbReference>
<name>A0A7T7XQ13_9SPIR</name>
<evidence type="ECO:0000256" key="2">
    <source>
        <dbReference type="ARBA" id="ARBA00022475"/>
    </source>
</evidence>
<keyword evidence="4 7" id="KW-1133">Transmembrane helix</keyword>
<dbReference type="Pfam" id="PF01895">
    <property type="entry name" value="PhoU"/>
    <property type="match status" value="1"/>
</dbReference>
<feature type="transmembrane region" description="Helical" evidence="7">
    <location>
        <begin position="101"/>
        <end position="124"/>
    </location>
</feature>
<dbReference type="GO" id="GO:0044341">
    <property type="term" value="P:sodium-dependent phosphate transport"/>
    <property type="evidence" value="ECO:0007669"/>
    <property type="project" value="InterPro"/>
</dbReference>
<keyword evidence="2" id="KW-1003">Cell membrane</keyword>
<dbReference type="GO" id="GO:0005436">
    <property type="term" value="F:sodium:phosphate symporter activity"/>
    <property type="evidence" value="ECO:0007669"/>
    <property type="project" value="InterPro"/>
</dbReference>
<evidence type="ECO:0000313" key="9">
    <source>
        <dbReference type="EMBL" id="QQO10411.1"/>
    </source>
</evidence>
<keyword evidence="5 7" id="KW-0472">Membrane</keyword>
<evidence type="ECO:0000256" key="4">
    <source>
        <dbReference type="ARBA" id="ARBA00022989"/>
    </source>
</evidence>
<feature type="transmembrane region" description="Helical" evidence="7">
    <location>
        <begin position="174"/>
        <end position="195"/>
    </location>
</feature>
<evidence type="ECO:0000313" key="10">
    <source>
        <dbReference type="Proteomes" id="UP000595917"/>
    </source>
</evidence>
<feature type="coiled-coil region" evidence="6">
    <location>
        <begin position="487"/>
        <end position="514"/>
    </location>
</feature>
<dbReference type="SUPFAM" id="SSF109755">
    <property type="entry name" value="PhoU-like"/>
    <property type="match status" value="1"/>
</dbReference>
<dbReference type="InterPro" id="IPR003841">
    <property type="entry name" value="Na/Pi_transpt"/>
</dbReference>
<feature type="transmembrane region" description="Helical" evidence="7">
    <location>
        <begin position="45"/>
        <end position="63"/>
    </location>
</feature>
<dbReference type="InterPro" id="IPR004633">
    <property type="entry name" value="NaPi_cotrn-rel/YqeW-like"/>
</dbReference>
<keyword evidence="10" id="KW-1185">Reference proteome</keyword>
<dbReference type="KEGG" id="bhc:JFL75_05690"/>
<evidence type="ECO:0000256" key="6">
    <source>
        <dbReference type="SAM" id="Coils"/>
    </source>
</evidence>
<feature type="domain" description="PhoU" evidence="8">
    <location>
        <begin position="355"/>
        <end position="442"/>
    </location>
</feature>
<organism evidence="9 10">
    <name type="scientific">Breznakiella homolactica</name>
    <dbReference type="NCBI Taxonomy" id="2798577"/>
    <lineage>
        <taxon>Bacteria</taxon>
        <taxon>Pseudomonadati</taxon>
        <taxon>Spirochaetota</taxon>
        <taxon>Spirochaetia</taxon>
        <taxon>Spirochaetales</taxon>
        <taxon>Breznakiellaceae</taxon>
        <taxon>Breznakiella</taxon>
    </lineage>
</organism>
<protein>
    <submittedName>
        <fullName evidence="9">Na/Pi cotransporter family protein</fullName>
    </submittedName>
</protein>
<sequence length="553" mass="60804">MEYIGIVFRIAGSLGLFLYGMRIMSDGIQQAAGDRLQRVLNFMTGNRFTAVLTGLAVTAIIQSSSATTVMVVSFVNAGLLTLTQSIGVIMGANIGTTVTAWIVSLIGFTLNISSLALPAVGLGFVMKVVKWKHRDLGDIILGFGLLFLGLDFLTKSMPSISADTISFIGRFSNLGFLSTLLGAGIGVVITIILHSSSASTAIVLTMAHGGLIGFPMAAAMILGANIGTTIDAALAAIGTKTAAKRAALVHILFNVIGTVLALIFFNPLLSLVSFITPGPADGVGIANRLAMFHTMFNVLNTLVFFPFVTPFAKLVSFLIKDKDGEKEPEPYKLEYISGSIQDTPEFNILRAEKEIRDMAGIAASMYSRITAAIQNLNADTVKGLVEEMQEKEDYADQMREELTRFLIECTRQQLNRRSEQNVSQLLRIIADLEDMTDDCFSVSLLLERSVRKELHFKSKEMEALLPYIGLVEEFLSFVQEQLGHHLTEEQSEYAEKLENKIDKSRNKLRKLGRKRIEAGENVKTELLFIDLVRRIEKLGDYCYNITEALYHML</sequence>
<dbReference type="Proteomes" id="UP000595917">
    <property type="component" value="Chromosome"/>
</dbReference>
<dbReference type="NCBIfam" id="TIGR00704">
    <property type="entry name" value="NaPi_cotrn_rel"/>
    <property type="match status" value="1"/>
</dbReference>
<feature type="transmembrane region" description="Helical" evidence="7">
    <location>
        <begin position="247"/>
        <end position="269"/>
    </location>
</feature>
<evidence type="ECO:0000256" key="7">
    <source>
        <dbReference type="SAM" id="Phobius"/>
    </source>
</evidence>
<keyword evidence="3 7" id="KW-0812">Transmembrane</keyword>
<dbReference type="NCBIfam" id="NF037997">
    <property type="entry name" value="Na_Pi_symport"/>
    <property type="match status" value="1"/>
</dbReference>
<dbReference type="Gene3D" id="1.20.58.220">
    <property type="entry name" value="Phosphate transport system protein phou homolog 2, domain 2"/>
    <property type="match status" value="1"/>
</dbReference>
<feature type="transmembrane region" description="Helical" evidence="7">
    <location>
        <begin position="289"/>
        <end position="312"/>
    </location>
</feature>
<evidence type="ECO:0000256" key="1">
    <source>
        <dbReference type="ARBA" id="ARBA00004651"/>
    </source>
</evidence>
<dbReference type="InterPro" id="IPR038078">
    <property type="entry name" value="PhoU-like_sf"/>
</dbReference>
<accession>A0A7T7XQ13</accession>
<evidence type="ECO:0000256" key="5">
    <source>
        <dbReference type="ARBA" id="ARBA00023136"/>
    </source>
</evidence>
<evidence type="ECO:0000256" key="3">
    <source>
        <dbReference type="ARBA" id="ARBA00022692"/>
    </source>
</evidence>
<dbReference type="RefSeq" id="WP_215627715.1">
    <property type="nucleotide sequence ID" value="NZ_CP067089.2"/>
</dbReference>
<keyword evidence="6" id="KW-0175">Coiled coil</keyword>
<dbReference type="PANTHER" id="PTHR10010:SF46">
    <property type="entry name" value="SODIUM-DEPENDENT PHOSPHATE TRANSPORT PROTEIN 2B"/>
    <property type="match status" value="1"/>
</dbReference>
<gene>
    <name evidence="9" type="ORF">JFL75_05690</name>
</gene>
<proteinExistence type="predicted"/>
<feature type="coiled-coil region" evidence="6">
    <location>
        <begin position="381"/>
        <end position="435"/>
    </location>
</feature>
<comment type="subcellular location">
    <subcellularLocation>
        <location evidence="1">Cell membrane</location>
        <topology evidence="1">Multi-pass membrane protein</topology>
    </subcellularLocation>
</comment>
<feature type="transmembrane region" description="Helical" evidence="7">
    <location>
        <begin position="201"/>
        <end position="226"/>
    </location>
</feature>
<dbReference type="EMBL" id="CP067089">
    <property type="protein sequence ID" value="QQO10411.1"/>
    <property type="molecule type" value="Genomic_DNA"/>
</dbReference>
<dbReference type="GO" id="GO:0005886">
    <property type="term" value="C:plasma membrane"/>
    <property type="evidence" value="ECO:0007669"/>
    <property type="project" value="UniProtKB-SubCell"/>
</dbReference>
<evidence type="ECO:0000259" key="8">
    <source>
        <dbReference type="Pfam" id="PF01895"/>
    </source>
</evidence>
<feature type="transmembrane region" description="Helical" evidence="7">
    <location>
        <begin position="69"/>
        <end position="89"/>
    </location>
</feature>